<dbReference type="Proteomes" id="UP001139319">
    <property type="component" value="Unassembled WGS sequence"/>
</dbReference>
<proteinExistence type="predicted"/>
<dbReference type="PANTHER" id="PTHR23150:SF36">
    <property type="entry name" value="HERCYNINE OXYGENASE"/>
    <property type="match status" value="1"/>
</dbReference>
<evidence type="ECO:0000259" key="4">
    <source>
        <dbReference type="Pfam" id="PF03781"/>
    </source>
</evidence>
<dbReference type="InterPro" id="IPR017806">
    <property type="entry name" value="EgtB"/>
</dbReference>
<dbReference type="Pfam" id="PF03781">
    <property type="entry name" value="FGE-sulfatase"/>
    <property type="match status" value="2"/>
</dbReference>
<dbReference type="InterPro" id="IPR034660">
    <property type="entry name" value="DinB/YfiT-like"/>
</dbReference>
<keyword evidence="1" id="KW-0560">Oxidoreductase</keyword>
<dbReference type="InterPro" id="IPR024775">
    <property type="entry name" value="DinB-like"/>
</dbReference>
<dbReference type="AlphaFoldDB" id="A0A9X2I1R3"/>
<dbReference type="InterPro" id="IPR016187">
    <property type="entry name" value="CTDL_fold"/>
</dbReference>
<gene>
    <name evidence="6" type="primary">egtB</name>
    <name evidence="6" type="ORF">M6D89_05465</name>
</gene>
<evidence type="ECO:0000259" key="5">
    <source>
        <dbReference type="Pfam" id="PF12867"/>
    </source>
</evidence>
<evidence type="ECO:0000256" key="2">
    <source>
        <dbReference type="ARBA" id="ARBA00023004"/>
    </source>
</evidence>
<comment type="pathway">
    <text evidence="3">Amino-acid biosynthesis; ergothioneine biosynthesis.</text>
</comment>
<accession>A0A9X2I1R3</accession>
<dbReference type="SUPFAM" id="SSF109854">
    <property type="entry name" value="DinB/YfiT-like putative metalloenzymes"/>
    <property type="match status" value="1"/>
</dbReference>
<dbReference type="SUPFAM" id="SSF56436">
    <property type="entry name" value="C-type lectin-like"/>
    <property type="match status" value="1"/>
</dbReference>
<feature type="domain" description="Sulfatase-modifying factor enzyme-like" evidence="4">
    <location>
        <begin position="196"/>
        <end position="333"/>
    </location>
</feature>
<dbReference type="GO" id="GO:0052699">
    <property type="term" value="P:ergothioneine biosynthetic process"/>
    <property type="evidence" value="ECO:0007669"/>
    <property type="project" value="InterPro"/>
</dbReference>
<keyword evidence="2" id="KW-0408">Iron</keyword>
<dbReference type="EMBL" id="JAMFTH010000001">
    <property type="protein sequence ID" value="MCP8898745.1"/>
    <property type="molecule type" value="Genomic_DNA"/>
</dbReference>
<organism evidence="6 7">
    <name type="scientific">Gilvimarinus xylanilyticus</name>
    <dbReference type="NCBI Taxonomy" id="2944139"/>
    <lineage>
        <taxon>Bacteria</taxon>
        <taxon>Pseudomonadati</taxon>
        <taxon>Pseudomonadota</taxon>
        <taxon>Gammaproteobacteria</taxon>
        <taxon>Cellvibrionales</taxon>
        <taxon>Cellvibrionaceae</taxon>
        <taxon>Gilvimarinus</taxon>
    </lineage>
</organism>
<feature type="domain" description="DinB-like" evidence="5">
    <location>
        <begin position="19"/>
        <end position="150"/>
    </location>
</feature>
<evidence type="ECO:0000256" key="3">
    <source>
        <dbReference type="ARBA" id="ARBA00037882"/>
    </source>
</evidence>
<name>A0A9X2I1R3_9GAMM</name>
<protein>
    <submittedName>
        <fullName evidence="6">Ergothioneine biosynthesis protein EgtB</fullName>
    </submittedName>
</protein>
<dbReference type="InterPro" id="IPR051043">
    <property type="entry name" value="Sulfatase_Mod_Factor_Kinase"/>
</dbReference>
<dbReference type="InterPro" id="IPR042095">
    <property type="entry name" value="SUMF_sf"/>
</dbReference>
<dbReference type="RefSeq" id="WP_253967014.1">
    <property type="nucleotide sequence ID" value="NZ_JAMFTH010000001.1"/>
</dbReference>
<dbReference type="PANTHER" id="PTHR23150">
    <property type="entry name" value="SULFATASE MODIFYING FACTOR 1, 2"/>
    <property type="match status" value="1"/>
</dbReference>
<dbReference type="Gene3D" id="3.90.1580.10">
    <property type="entry name" value="paralog of FGE (formylglycine-generating enzyme)"/>
    <property type="match status" value="1"/>
</dbReference>
<reference evidence="6" key="2">
    <citation type="submission" date="2023-01" db="EMBL/GenBank/DDBJ databases">
        <title>Gilvimarinus xylanilyticus HB14 isolated from Caulerpa lentillifera aquaculture base in Hainan, China.</title>
        <authorList>
            <person name="Zhang Y.-J."/>
        </authorList>
    </citation>
    <scope>NUCLEOTIDE SEQUENCE</scope>
    <source>
        <strain evidence="6">HB14</strain>
    </source>
</reference>
<reference evidence="6" key="1">
    <citation type="submission" date="2022-05" db="EMBL/GenBank/DDBJ databases">
        <authorList>
            <person name="Sun H.-N."/>
        </authorList>
    </citation>
    <scope>NUCLEOTIDE SEQUENCE</scope>
    <source>
        <strain evidence="6">HB14</strain>
    </source>
</reference>
<evidence type="ECO:0000313" key="6">
    <source>
        <dbReference type="EMBL" id="MCP8898745.1"/>
    </source>
</evidence>
<evidence type="ECO:0000313" key="7">
    <source>
        <dbReference type="Proteomes" id="UP001139319"/>
    </source>
</evidence>
<dbReference type="Pfam" id="PF12867">
    <property type="entry name" value="DinB_2"/>
    <property type="match status" value="1"/>
</dbReference>
<sequence>MFEPSPSRSLTDLSEHYLHVRQRSLDLLRGISAEDMQIQSMPDASPSKWHLAHTTWFFDHFILRHYQASYQPFDPHFDYLFNSYYDAVGSRHARPERGLLSRPALDQILAYRAHIDSAIATLLDQQPHNAELQTLVTTGLHHEMQHQELILTDLKHALSRNRYALPTLKAPHCTEVNSPSFSAFGETITRIGDSGKGFSYDCEKPVHRVFLEPYRLRNCLVTNAEWLEFMQAGGYRDPTHWLSDGWYTCQQQQWQHPLYWEQKDGVWIELTLDGYRPLALNAPVCHISYYEADAFCRWAGWRLPTEFEWEHAAREGANLGGHFADSNHWHPQANSASESALAQMYGSVWEWTSSAFAPYPGFEPLQGALGEYNGKFMANQYVLKGGSCATAAAQMRHSYRNFFHPHQRWQFSGVRPAKN</sequence>
<feature type="domain" description="Sulfatase-modifying factor enzyme-like" evidence="4">
    <location>
        <begin position="336"/>
        <end position="417"/>
    </location>
</feature>
<comment type="caution">
    <text evidence="6">The sequence shown here is derived from an EMBL/GenBank/DDBJ whole genome shotgun (WGS) entry which is preliminary data.</text>
</comment>
<dbReference type="InterPro" id="IPR005532">
    <property type="entry name" value="SUMF_dom"/>
</dbReference>
<keyword evidence="7" id="KW-1185">Reference proteome</keyword>
<dbReference type="NCBIfam" id="TIGR03440">
    <property type="entry name" value="egtB_TIGR03440"/>
    <property type="match status" value="1"/>
</dbReference>
<evidence type="ECO:0000256" key="1">
    <source>
        <dbReference type="ARBA" id="ARBA00023002"/>
    </source>
</evidence>